<sequence>MARLQELNEYKFTIINRLLESEDLCKALHYADTDFRNKETIADPSSLVYTNIFPHRFIPDLNETKQTYITVHFRRFQLANNGFKNGLICINIFTHRDLFKTDYGCTRIDYLLNKIDELFNQKRGVGIGKLEFHEMDEIAINDKYQGAFICYKPIDFN</sequence>
<name>A0ABW3UEW9_9BACL</name>
<dbReference type="EMBL" id="JBHTLU010000012">
    <property type="protein sequence ID" value="MFD1219477.1"/>
    <property type="molecule type" value="Genomic_DNA"/>
</dbReference>
<evidence type="ECO:0000313" key="1">
    <source>
        <dbReference type="EMBL" id="MFD1219477.1"/>
    </source>
</evidence>
<gene>
    <name evidence="1" type="ORF">ACFQ4B_05065</name>
</gene>
<proteinExistence type="predicted"/>
<dbReference type="RefSeq" id="WP_345595178.1">
    <property type="nucleotide sequence ID" value="NZ_BAABJG010000055.1"/>
</dbReference>
<evidence type="ECO:0000313" key="2">
    <source>
        <dbReference type="Proteomes" id="UP001597180"/>
    </source>
</evidence>
<organism evidence="1 2">
    <name type="scientific">Paenibacillus vulneris</name>
    <dbReference type="NCBI Taxonomy" id="1133364"/>
    <lineage>
        <taxon>Bacteria</taxon>
        <taxon>Bacillati</taxon>
        <taxon>Bacillota</taxon>
        <taxon>Bacilli</taxon>
        <taxon>Bacillales</taxon>
        <taxon>Paenibacillaceae</taxon>
        <taxon>Paenibacillus</taxon>
    </lineage>
</organism>
<reference evidence="2" key="1">
    <citation type="journal article" date="2019" name="Int. J. Syst. Evol. Microbiol.">
        <title>The Global Catalogue of Microorganisms (GCM) 10K type strain sequencing project: providing services to taxonomists for standard genome sequencing and annotation.</title>
        <authorList>
            <consortium name="The Broad Institute Genomics Platform"/>
            <consortium name="The Broad Institute Genome Sequencing Center for Infectious Disease"/>
            <person name="Wu L."/>
            <person name="Ma J."/>
        </authorList>
    </citation>
    <scope>NUCLEOTIDE SEQUENCE [LARGE SCALE GENOMIC DNA]</scope>
    <source>
        <strain evidence="2">CCUG 53270</strain>
    </source>
</reference>
<accession>A0ABW3UEW9</accession>
<comment type="caution">
    <text evidence="1">The sequence shown here is derived from an EMBL/GenBank/DDBJ whole genome shotgun (WGS) entry which is preliminary data.</text>
</comment>
<dbReference type="Proteomes" id="UP001597180">
    <property type="component" value="Unassembled WGS sequence"/>
</dbReference>
<keyword evidence="2" id="KW-1185">Reference proteome</keyword>
<protein>
    <submittedName>
        <fullName evidence="1">Uncharacterized protein</fullName>
    </submittedName>
</protein>